<dbReference type="Gene3D" id="3.30.450.30">
    <property type="entry name" value="Dynein light chain 2a, cytoplasmic"/>
    <property type="match status" value="1"/>
</dbReference>
<protein>
    <submittedName>
        <fullName evidence="1">Putative regulator of Ras-like GTPase activity (Roadblock/LC7/MglB family)</fullName>
    </submittedName>
</protein>
<reference evidence="1 2" key="1">
    <citation type="submission" date="2019-03" db="EMBL/GenBank/DDBJ databases">
        <title>Genomic Encyclopedia of Type Strains, Phase III (KMG-III): the genomes of soil and plant-associated and newly described type strains.</title>
        <authorList>
            <person name="Whitman W."/>
        </authorList>
    </citation>
    <scope>NUCLEOTIDE SEQUENCE [LARGE SCALE GENOMIC DNA]</scope>
    <source>
        <strain evidence="1 2">CECT 8283</strain>
    </source>
</reference>
<comment type="caution">
    <text evidence="1">The sequence shown here is derived from an EMBL/GenBank/DDBJ whole genome shotgun (WGS) entry which is preliminary data.</text>
</comment>
<gene>
    <name evidence="1" type="ORF">DFQ07_2043</name>
</gene>
<evidence type="ECO:0000313" key="1">
    <source>
        <dbReference type="EMBL" id="TDQ25618.1"/>
    </source>
</evidence>
<dbReference type="Proteomes" id="UP000295390">
    <property type="component" value="Unassembled WGS sequence"/>
</dbReference>
<organism evidence="1 2">
    <name type="scientific">Tenacibaculum caenipelagi</name>
    <dbReference type="NCBI Taxonomy" id="1325435"/>
    <lineage>
        <taxon>Bacteria</taxon>
        <taxon>Pseudomonadati</taxon>
        <taxon>Bacteroidota</taxon>
        <taxon>Flavobacteriia</taxon>
        <taxon>Flavobacteriales</taxon>
        <taxon>Flavobacteriaceae</taxon>
        <taxon>Tenacibaculum</taxon>
    </lineage>
</organism>
<proteinExistence type="predicted"/>
<keyword evidence="2" id="KW-1185">Reference proteome</keyword>
<dbReference type="AlphaFoldDB" id="A0A4R6TG39"/>
<evidence type="ECO:0000313" key="2">
    <source>
        <dbReference type="Proteomes" id="UP000295390"/>
    </source>
</evidence>
<dbReference type="RefSeq" id="WP_133536359.1">
    <property type="nucleotide sequence ID" value="NZ_SNYH01000004.1"/>
</dbReference>
<dbReference type="SUPFAM" id="SSF103196">
    <property type="entry name" value="Roadblock/LC7 domain"/>
    <property type="match status" value="1"/>
</dbReference>
<dbReference type="OrthoDB" id="1189716at2"/>
<name>A0A4R6TG39_9FLAO</name>
<dbReference type="EMBL" id="SNYH01000004">
    <property type="protein sequence ID" value="TDQ25618.1"/>
    <property type="molecule type" value="Genomic_DNA"/>
</dbReference>
<accession>A0A4R6TG39</accession>
<sequence>MELKKLLEETKTKAIYLIDNKGKVIDFFCPEESELSEIKDKIAAFGAVVFNVGSNFLNLFFQTELNEVKLKAKNETLLFFKYNEFLLCFVTDKETNIGLINLMVKKQTNTIKT</sequence>